<dbReference type="Proteomes" id="UP001265746">
    <property type="component" value="Unassembled WGS sequence"/>
</dbReference>
<dbReference type="InterPro" id="IPR053221">
    <property type="entry name" value="Burnettramic_acid_biosynth"/>
</dbReference>
<proteinExistence type="predicted"/>
<evidence type="ECO:0000313" key="2">
    <source>
        <dbReference type="EMBL" id="KAK2597276.1"/>
    </source>
</evidence>
<sequence length="548" mass="60601">MGLIEKVLGSGLGMASEAIHDYRARSRSKSAQDQSVDSATASSSRFEASHEAAADQTINNSQIERSNYYTDGNKRQSKASEAGYADEDGNSTSDDDSDIVGLNDEAAWELDEMAERVSPPSYAESEAESRTAEAARNESVESKVKKDEQAIRDLLRMAGPPPHPIQRIPCPVIIPQRRPRNKDRGFVRAYAPVLENCGVTQEIFLKFLKDWLAASQSDPWIDVIFIAAGAVGLVPELASQIVGTVVQVVAGTAKELQSRSRRNTFLDRVNQELFIPRGLYAMVMAFKDEVPGQQPRGPLSQLANMTGKALFSAERLDINQTVAKYSNPDPEMSKMKKGIQNIRLVSGKTHGEIELPEAAELIFPDLDRAAASDLHQQGKGKENVNESTKEKWKSAGKWVQNYLDRKAQASYEREHQGSTLAVPSSARPGFSSRFNDPDHPANSGSLTSLLTGGAINPVARRQERRAAKQERRALKREHKDERRVTRGKAPKGPRHERRRKGQRKGGIIKKILQQDVLYLLIVNLPTEQEVQESVAELERAMTGRSSAI</sequence>
<feature type="compositionally biased region" description="Acidic residues" evidence="1">
    <location>
        <begin position="84"/>
        <end position="98"/>
    </location>
</feature>
<accession>A0AAD9VZG0</accession>
<organism evidence="2 3">
    <name type="scientific">Phomopsis amygdali</name>
    <name type="common">Fusicoccum amygdali</name>
    <dbReference type="NCBI Taxonomy" id="1214568"/>
    <lineage>
        <taxon>Eukaryota</taxon>
        <taxon>Fungi</taxon>
        <taxon>Dikarya</taxon>
        <taxon>Ascomycota</taxon>
        <taxon>Pezizomycotina</taxon>
        <taxon>Sordariomycetes</taxon>
        <taxon>Sordariomycetidae</taxon>
        <taxon>Diaporthales</taxon>
        <taxon>Diaporthaceae</taxon>
        <taxon>Diaporthe</taxon>
    </lineage>
</organism>
<protein>
    <submittedName>
        <fullName evidence="2">Uncharacterized protein</fullName>
    </submittedName>
</protein>
<dbReference type="AlphaFoldDB" id="A0AAD9VZG0"/>
<evidence type="ECO:0000313" key="3">
    <source>
        <dbReference type="Proteomes" id="UP001265746"/>
    </source>
</evidence>
<comment type="caution">
    <text evidence="2">The sequence shown here is derived from an EMBL/GenBank/DDBJ whole genome shotgun (WGS) entry which is preliminary data.</text>
</comment>
<reference evidence="2" key="1">
    <citation type="submission" date="2023-06" db="EMBL/GenBank/DDBJ databases">
        <authorList>
            <person name="Noh H."/>
        </authorList>
    </citation>
    <scope>NUCLEOTIDE SEQUENCE</scope>
    <source>
        <strain evidence="2">DUCC20226</strain>
    </source>
</reference>
<feature type="compositionally biased region" description="Basic and acidic residues" evidence="1">
    <location>
        <begin position="127"/>
        <end position="146"/>
    </location>
</feature>
<feature type="region of interest" description="Disordered" evidence="1">
    <location>
        <begin position="409"/>
        <end position="506"/>
    </location>
</feature>
<feature type="region of interest" description="Disordered" evidence="1">
    <location>
        <begin position="23"/>
        <end position="100"/>
    </location>
</feature>
<feature type="compositionally biased region" description="Basic and acidic residues" evidence="1">
    <location>
        <begin position="460"/>
        <end position="484"/>
    </location>
</feature>
<feature type="compositionally biased region" description="Polar residues" evidence="1">
    <location>
        <begin position="56"/>
        <end position="70"/>
    </location>
</feature>
<feature type="compositionally biased region" description="Basic residues" evidence="1">
    <location>
        <begin position="485"/>
        <end position="506"/>
    </location>
</feature>
<feature type="region of interest" description="Disordered" evidence="1">
    <location>
        <begin position="113"/>
        <end position="146"/>
    </location>
</feature>
<dbReference type="EMBL" id="JAUJFL010000010">
    <property type="protein sequence ID" value="KAK2597276.1"/>
    <property type="molecule type" value="Genomic_DNA"/>
</dbReference>
<feature type="compositionally biased region" description="Polar residues" evidence="1">
    <location>
        <begin position="29"/>
        <end position="46"/>
    </location>
</feature>
<keyword evidence="3" id="KW-1185">Reference proteome</keyword>
<evidence type="ECO:0000256" key="1">
    <source>
        <dbReference type="SAM" id="MobiDB-lite"/>
    </source>
</evidence>
<gene>
    <name evidence="2" type="ORF">N8I77_013136</name>
</gene>
<dbReference type="PANTHER" id="PTHR38887:SF1">
    <property type="entry name" value="RAS MODIFICATION PROTEIN ERF4"/>
    <property type="match status" value="1"/>
</dbReference>
<dbReference type="PANTHER" id="PTHR38887">
    <property type="entry name" value="CHROMOSOME 21, WHOLE GENOME SHOTGUN SEQUENCE"/>
    <property type="match status" value="1"/>
</dbReference>
<name>A0AAD9VZG0_PHOAM</name>